<gene>
    <name evidence="7" type="ORF">Csa_1G629780</name>
</gene>
<protein>
    <recommendedName>
        <fullName evidence="9">Calmodulin binding protein</fullName>
    </recommendedName>
</protein>
<evidence type="ECO:0000313" key="7">
    <source>
        <dbReference type="EMBL" id="KGN66572.1"/>
    </source>
</evidence>
<dbReference type="eggNOG" id="ENOG502QRIN">
    <property type="taxonomic scope" value="Eukaryota"/>
</dbReference>
<accession>A0A0A0M0B9</accession>
<sequence length="648" mass="73459">MYVRVFILISGCLIVVTGTIVFIIYVLLSFAKMGAFFSCPLAKYIDVENGLESVTVKSISFGDDEVKTPVRSISFNSRDLEPMIMKSVGSGRMTLETSVSFKRRELEKVVSMEAGAVPLEDKLLVVADSPKSKVMENQSPRSENHDGIKMTMDLNPTNPKHIAAMKLQKVYKSFRTRRKLADCAVLVEQSWWKLLDFAELKRSSISFFDIEKHETAISRWARARTRAAKIDPRHRYGHNLQFYYAKWLHCQSGQPFFYWLDIGEGKEVNLVEQCPRLKLQQQCIKYLGPLERVAYEVIVEDGKFMYKLSRELLHTTGVDKHVKWIFVLSTSKALYVGKKQKGKFQHSSFLAGGATSAAGRLVVEDGILKAVWPHSGHYRPTEENFQEFISFLTENNVDLTDVKMSPDDEEENGLQMQKSSLHVRFGSTEEDWAQKFSGGPDDSLGEIMAEEMTGKESDLPDQEMSSTGKLFEQKRSINLSRKLTNLHIPDRGNLIEKLEMENKEMRSEMFVSELDTEAPKKSYLEEEKGSCEVEIIPDESILKRINSHKETKSYQLGRQLSCKWTTGAGPRIGCVRDYPVELQLRALEQVSLSPRKVAARSEFHCSPRIASMLSPRVSRPIDMLHQSNTQTASPLFKGTSAADIGNDS</sequence>
<dbReference type="PANTHER" id="PTHR31250">
    <property type="entry name" value="IQ DOMAIN-CONTAINING PROTEIN IQM3"/>
    <property type="match status" value="1"/>
</dbReference>
<keyword evidence="8" id="KW-1185">Reference proteome</keyword>
<evidence type="ECO:0000256" key="5">
    <source>
        <dbReference type="SAM" id="MobiDB-lite"/>
    </source>
</evidence>
<keyword evidence="3" id="KW-0963">Cytoplasm</keyword>
<evidence type="ECO:0000313" key="8">
    <source>
        <dbReference type="Proteomes" id="UP000029981"/>
    </source>
</evidence>
<evidence type="ECO:0000256" key="2">
    <source>
        <dbReference type="ARBA" id="ARBA00004496"/>
    </source>
</evidence>
<organism evidence="7 8">
    <name type="scientific">Cucumis sativus</name>
    <name type="common">Cucumber</name>
    <dbReference type="NCBI Taxonomy" id="3659"/>
    <lineage>
        <taxon>Eukaryota</taxon>
        <taxon>Viridiplantae</taxon>
        <taxon>Streptophyta</taxon>
        <taxon>Embryophyta</taxon>
        <taxon>Tracheophyta</taxon>
        <taxon>Spermatophyta</taxon>
        <taxon>Magnoliopsida</taxon>
        <taxon>eudicotyledons</taxon>
        <taxon>Gunneridae</taxon>
        <taxon>Pentapetalae</taxon>
        <taxon>rosids</taxon>
        <taxon>fabids</taxon>
        <taxon>Cucurbitales</taxon>
        <taxon>Cucurbitaceae</taxon>
        <taxon>Benincaseae</taxon>
        <taxon>Cucumis</taxon>
    </lineage>
</organism>
<proteinExistence type="predicted"/>
<dbReference type="InterPro" id="IPR044159">
    <property type="entry name" value="IQM"/>
</dbReference>
<dbReference type="Proteomes" id="UP000029981">
    <property type="component" value="Chromosome 1"/>
</dbReference>
<reference evidence="7 8" key="2">
    <citation type="journal article" date="2009" name="PLoS ONE">
        <title>An integrated genetic and cytogenetic map of the cucumber genome.</title>
        <authorList>
            <person name="Ren Y."/>
            <person name="Zhang Z."/>
            <person name="Liu J."/>
            <person name="Staub J.E."/>
            <person name="Han Y."/>
            <person name="Cheng Z."/>
            <person name="Li X."/>
            <person name="Lu J."/>
            <person name="Miao H."/>
            <person name="Kang H."/>
            <person name="Xie B."/>
            <person name="Gu X."/>
            <person name="Wang X."/>
            <person name="Du Y."/>
            <person name="Jin W."/>
            <person name="Huang S."/>
        </authorList>
    </citation>
    <scope>NUCLEOTIDE SEQUENCE [LARGE SCALE GENOMIC DNA]</scope>
    <source>
        <strain evidence="8">cv. 9930</strain>
    </source>
</reference>
<keyword evidence="6" id="KW-0812">Transmembrane</keyword>
<keyword evidence="4" id="KW-0539">Nucleus</keyword>
<feature type="region of interest" description="Disordered" evidence="5">
    <location>
        <begin position="626"/>
        <end position="648"/>
    </location>
</feature>
<reference evidence="7 8" key="4">
    <citation type="journal article" date="2011" name="BMC Genomics">
        <title>RNA-Seq improves annotation of protein-coding genes in the cucumber genome.</title>
        <authorList>
            <person name="Li Z."/>
            <person name="Zhang Z."/>
            <person name="Yan P."/>
            <person name="Huang S."/>
            <person name="Fei Z."/>
            <person name="Lin K."/>
        </authorList>
    </citation>
    <scope>NUCLEOTIDE SEQUENCE [LARGE SCALE GENOMIC DNA]</scope>
    <source>
        <strain evidence="8">cv. 9930</strain>
    </source>
</reference>
<name>A0A0A0M0B9_CUCSA</name>
<dbReference type="PANTHER" id="PTHR31250:SF14">
    <property type="entry name" value="IQ DOMAIN-CONTAINING PROTEIN IQM2"/>
    <property type="match status" value="1"/>
</dbReference>
<dbReference type="GO" id="GO:0005737">
    <property type="term" value="C:cytoplasm"/>
    <property type="evidence" value="ECO:0007669"/>
    <property type="project" value="UniProtKB-SubCell"/>
</dbReference>
<dbReference type="Gramene" id="KGN66572">
    <property type="protein sequence ID" value="KGN66572"/>
    <property type="gene ID" value="Csa_1G629780"/>
</dbReference>
<evidence type="ECO:0008006" key="9">
    <source>
        <dbReference type="Google" id="ProtNLM"/>
    </source>
</evidence>
<reference evidence="7 8" key="1">
    <citation type="journal article" date="2009" name="Nat. Genet.">
        <title>The genome of the cucumber, Cucumis sativus L.</title>
        <authorList>
            <person name="Huang S."/>
            <person name="Li R."/>
            <person name="Zhang Z."/>
            <person name="Li L."/>
            <person name="Gu X."/>
            <person name="Fan W."/>
            <person name="Lucas W.J."/>
            <person name="Wang X."/>
            <person name="Xie B."/>
            <person name="Ni P."/>
            <person name="Ren Y."/>
            <person name="Zhu H."/>
            <person name="Li J."/>
            <person name="Lin K."/>
            <person name="Jin W."/>
            <person name="Fei Z."/>
            <person name="Li G."/>
            <person name="Staub J."/>
            <person name="Kilian A."/>
            <person name="van der Vossen E.A."/>
            <person name="Wu Y."/>
            <person name="Guo J."/>
            <person name="He J."/>
            <person name="Jia Z."/>
            <person name="Ren Y."/>
            <person name="Tian G."/>
            <person name="Lu Y."/>
            <person name="Ruan J."/>
            <person name="Qian W."/>
            <person name="Wang M."/>
            <person name="Huang Q."/>
            <person name="Li B."/>
            <person name="Xuan Z."/>
            <person name="Cao J."/>
            <person name="Asan"/>
            <person name="Wu Z."/>
            <person name="Zhang J."/>
            <person name="Cai Q."/>
            <person name="Bai Y."/>
            <person name="Zhao B."/>
            <person name="Han Y."/>
            <person name="Li Y."/>
            <person name="Li X."/>
            <person name="Wang S."/>
            <person name="Shi Q."/>
            <person name="Liu S."/>
            <person name="Cho W.K."/>
            <person name="Kim J.Y."/>
            <person name="Xu Y."/>
            <person name="Heller-Uszynska K."/>
            <person name="Miao H."/>
            <person name="Cheng Z."/>
            <person name="Zhang S."/>
            <person name="Wu J."/>
            <person name="Yang Y."/>
            <person name="Kang H."/>
            <person name="Li M."/>
            <person name="Liang H."/>
            <person name="Ren X."/>
            <person name="Shi Z."/>
            <person name="Wen M."/>
            <person name="Jian M."/>
            <person name="Yang H."/>
            <person name="Zhang G."/>
            <person name="Yang Z."/>
            <person name="Chen R."/>
            <person name="Liu S."/>
            <person name="Li J."/>
            <person name="Ma L."/>
            <person name="Liu H."/>
            <person name="Zhou Y."/>
            <person name="Zhao J."/>
            <person name="Fang X."/>
            <person name="Li G."/>
            <person name="Fang L."/>
            <person name="Li Y."/>
            <person name="Liu D."/>
            <person name="Zheng H."/>
            <person name="Zhang Y."/>
            <person name="Qin N."/>
            <person name="Li Z."/>
            <person name="Yang G."/>
            <person name="Yang S."/>
            <person name="Bolund L."/>
            <person name="Kristiansen K."/>
            <person name="Zheng H."/>
            <person name="Li S."/>
            <person name="Zhang X."/>
            <person name="Yang H."/>
            <person name="Wang J."/>
            <person name="Sun R."/>
            <person name="Zhang B."/>
            <person name="Jiang S."/>
            <person name="Wang J."/>
            <person name="Du Y."/>
            <person name="Li S."/>
        </authorList>
    </citation>
    <scope>NUCLEOTIDE SEQUENCE [LARGE SCALE GENOMIC DNA]</scope>
    <source>
        <strain evidence="8">cv. 9930</strain>
    </source>
</reference>
<dbReference type="GO" id="GO:0005634">
    <property type="term" value="C:nucleus"/>
    <property type="evidence" value="ECO:0007669"/>
    <property type="project" value="UniProtKB-SubCell"/>
</dbReference>
<evidence type="ECO:0000256" key="4">
    <source>
        <dbReference type="ARBA" id="ARBA00023242"/>
    </source>
</evidence>
<comment type="subcellular location">
    <subcellularLocation>
        <location evidence="2">Cytoplasm</location>
    </subcellularLocation>
    <subcellularLocation>
        <location evidence="1">Nucleus</location>
    </subcellularLocation>
</comment>
<evidence type="ECO:0000256" key="3">
    <source>
        <dbReference type="ARBA" id="ARBA00022490"/>
    </source>
</evidence>
<dbReference type="EMBL" id="CM002922">
    <property type="protein sequence ID" value="KGN66572.1"/>
    <property type="molecule type" value="Genomic_DNA"/>
</dbReference>
<evidence type="ECO:0000256" key="1">
    <source>
        <dbReference type="ARBA" id="ARBA00004123"/>
    </source>
</evidence>
<evidence type="ECO:0000256" key="6">
    <source>
        <dbReference type="SAM" id="Phobius"/>
    </source>
</evidence>
<dbReference type="AlphaFoldDB" id="A0A0A0M0B9"/>
<reference evidence="7 8" key="3">
    <citation type="journal article" date="2010" name="BMC Genomics">
        <title>Transcriptome sequencing and comparative analysis of cucumber flowers with different sex types.</title>
        <authorList>
            <person name="Guo S."/>
            <person name="Zheng Y."/>
            <person name="Joung J.G."/>
            <person name="Liu S."/>
            <person name="Zhang Z."/>
            <person name="Crasta O.R."/>
            <person name="Sobral B.W."/>
            <person name="Xu Y."/>
            <person name="Huang S."/>
            <person name="Fei Z."/>
        </authorList>
    </citation>
    <scope>NUCLEOTIDE SEQUENCE [LARGE SCALE GENOMIC DNA]</scope>
    <source>
        <strain evidence="8">cv. 9930</strain>
    </source>
</reference>
<keyword evidence="6" id="KW-1133">Transmembrane helix</keyword>
<feature type="transmembrane region" description="Helical" evidence="6">
    <location>
        <begin position="6"/>
        <end position="28"/>
    </location>
</feature>
<dbReference type="OMA" id="KWLQCQS"/>
<keyword evidence="6" id="KW-0472">Membrane</keyword>